<dbReference type="AlphaFoldDB" id="A0A223HXZ5"/>
<dbReference type="InterPro" id="IPR051201">
    <property type="entry name" value="Chloro_Bact_Ser_Proteases"/>
</dbReference>
<dbReference type="SUPFAM" id="SSF50494">
    <property type="entry name" value="Trypsin-like serine proteases"/>
    <property type="match status" value="1"/>
</dbReference>
<dbReference type="InterPro" id="IPR009003">
    <property type="entry name" value="Peptidase_S1_PA"/>
</dbReference>
<evidence type="ECO:0000256" key="3">
    <source>
        <dbReference type="SAM" id="Phobius"/>
    </source>
</evidence>
<dbReference type="InterPro" id="IPR036034">
    <property type="entry name" value="PDZ_sf"/>
</dbReference>
<feature type="domain" description="PDZ" evidence="4">
    <location>
        <begin position="284"/>
        <end position="362"/>
    </location>
</feature>
<keyword evidence="3" id="KW-0812">Transmembrane</keyword>
<evidence type="ECO:0000259" key="4">
    <source>
        <dbReference type="PROSITE" id="PS50106"/>
    </source>
</evidence>
<dbReference type="Proteomes" id="UP000214975">
    <property type="component" value="Chromosome"/>
</dbReference>
<dbReference type="SUPFAM" id="SSF50156">
    <property type="entry name" value="PDZ domain-like"/>
    <property type="match status" value="1"/>
</dbReference>
<dbReference type="InterPro" id="IPR001478">
    <property type="entry name" value="PDZ"/>
</dbReference>
<accession>A0A223HXZ5</accession>
<dbReference type="PROSITE" id="PS50106">
    <property type="entry name" value="PDZ"/>
    <property type="match status" value="1"/>
</dbReference>
<protein>
    <submittedName>
        <fullName evidence="5">Peptidase S1</fullName>
    </submittedName>
</protein>
<feature type="transmembrane region" description="Helical" evidence="3">
    <location>
        <begin position="15"/>
        <end position="34"/>
    </location>
</feature>
<evidence type="ECO:0000256" key="2">
    <source>
        <dbReference type="ARBA" id="ARBA00022801"/>
    </source>
</evidence>
<dbReference type="EMBL" id="CP016893">
    <property type="protein sequence ID" value="AST57348.1"/>
    <property type="molecule type" value="Genomic_DNA"/>
</dbReference>
<keyword evidence="2" id="KW-0378">Hydrolase</keyword>
<evidence type="ECO:0000313" key="5">
    <source>
        <dbReference type="EMBL" id="AST57348.1"/>
    </source>
</evidence>
<keyword evidence="1" id="KW-0645">Protease</keyword>
<dbReference type="GO" id="GO:0006508">
    <property type="term" value="P:proteolysis"/>
    <property type="evidence" value="ECO:0007669"/>
    <property type="project" value="UniProtKB-KW"/>
</dbReference>
<dbReference type="SMART" id="SM00228">
    <property type="entry name" value="PDZ"/>
    <property type="match status" value="1"/>
</dbReference>
<dbReference type="Pfam" id="PF13365">
    <property type="entry name" value="Trypsin_2"/>
    <property type="match status" value="1"/>
</dbReference>
<organism evidence="5 6">
    <name type="scientific">Thermoanaerobacterium thermosaccharolyticum</name>
    <name type="common">Clostridium thermosaccharolyticum</name>
    <dbReference type="NCBI Taxonomy" id="1517"/>
    <lineage>
        <taxon>Bacteria</taxon>
        <taxon>Bacillati</taxon>
        <taxon>Bacillota</taxon>
        <taxon>Clostridia</taxon>
        <taxon>Thermoanaerobacterales</taxon>
        <taxon>Thermoanaerobacteraceae</taxon>
        <taxon>Thermoanaerobacterium</taxon>
    </lineage>
</organism>
<name>A0A223HXZ5_THETR</name>
<dbReference type="InterPro" id="IPR001940">
    <property type="entry name" value="Peptidase_S1C"/>
</dbReference>
<dbReference type="GO" id="GO:0004252">
    <property type="term" value="F:serine-type endopeptidase activity"/>
    <property type="evidence" value="ECO:0007669"/>
    <property type="project" value="InterPro"/>
</dbReference>
<dbReference type="Pfam" id="PF13180">
    <property type="entry name" value="PDZ_2"/>
    <property type="match status" value="1"/>
</dbReference>
<reference evidence="5 6" key="1">
    <citation type="submission" date="2016-08" db="EMBL/GenBank/DDBJ databases">
        <title>A novel genetic cassette of butanologenic Thermoanaerobacterium thermosaccharolyticum that directly convert cellulose to butanol.</title>
        <authorList>
            <person name="Li T."/>
            <person name="He J."/>
        </authorList>
    </citation>
    <scope>NUCLEOTIDE SEQUENCE [LARGE SCALE GENOMIC DNA]</scope>
    <source>
        <strain evidence="5 6">TG57</strain>
    </source>
</reference>
<keyword evidence="3" id="KW-1133">Transmembrane helix</keyword>
<evidence type="ECO:0000256" key="1">
    <source>
        <dbReference type="ARBA" id="ARBA00022670"/>
    </source>
</evidence>
<sequence>MMQNGDDRKIKKPSYLTTVIIIAVITSLVFTYIAPKFLWGKIIPLPYTGTGPLKKEVVISKAEPSTIAEAVAKKDTQAVVGISSVEYERQYYILEKQVEGVGSGFIVDKNGYIITNNHVASPESKKLTIYLSDGSTLPGKVLWSDSTLDLSVVKINAKNLPTISLGNSDKIVVGQTVIAIGNPLGLRFERTVTSGIISALNRSLPIEENNKQKIMEDLIQTDASINPGNSGGPLVDAQGNAIGINTAKVTTAEGLGFAIPINIIKPIINKVITTGTFKAPYLGIVGYDREIASYINADIVIAEGIYVADIDPKGPAQKAGIKKGYILLEVDGKPVDTMVQLKTVIYSRNIGDKVSVKYRTLTGNIGTTTITLGK</sequence>
<proteinExistence type="predicted"/>
<dbReference type="PANTHER" id="PTHR43343:SF3">
    <property type="entry name" value="PROTEASE DO-LIKE 8, CHLOROPLASTIC"/>
    <property type="match status" value="1"/>
</dbReference>
<gene>
    <name evidence="5" type="ORF">Thert_01268</name>
</gene>
<dbReference type="Gene3D" id="2.30.42.10">
    <property type="match status" value="1"/>
</dbReference>
<dbReference type="PRINTS" id="PR00834">
    <property type="entry name" value="PROTEASES2C"/>
</dbReference>
<dbReference type="Gene3D" id="2.40.10.120">
    <property type="match status" value="1"/>
</dbReference>
<keyword evidence="3" id="KW-0472">Membrane</keyword>
<dbReference type="PANTHER" id="PTHR43343">
    <property type="entry name" value="PEPTIDASE S12"/>
    <property type="match status" value="1"/>
</dbReference>
<evidence type="ECO:0000313" key="6">
    <source>
        <dbReference type="Proteomes" id="UP000214975"/>
    </source>
</evidence>